<name>A0A2R5GG19_9STRA</name>
<dbReference type="EMBL" id="BEYU01000067">
    <property type="protein sequence ID" value="GBG29856.1"/>
    <property type="molecule type" value="Genomic_DNA"/>
</dbReference>
<dbReference type="Proteomes" id="UP000241890">
    <property type="component" value="Unassembled WGS sequence"/>
</dbReference>
<evidence type="ECO:0000313" key="2">
    <source>
        <dbReference type="Proteomes" id="UP000241890"/>
    </source>
</evidence>
<comment type="caution">
    <text evidence="1">The sequence shown here is derived from an EMBL/GenBank/DDBJ whole genome shotgun (WGS) entry which is preliminary data.</text>
</comment>
<accession>A0A2R5GG19</accession>
<reference evidence="1 2" key="1">
    <citation type="submission" date="2017-12" db="EMBL/GenBank/DDBJ databases">
        <title>Sequencing, de novo assembly and annotation of complete genome of a new Thraustochytrid species, strain FCC1311.</title>
        <authorList>
            <person name="Sedici K."/>
            <person name="Godart F."/>
            <person name="Aiese Cigliano R."/>
            <person name="Sanseverino W."/>
            <person name="Barakat M."/>
            <person name="Ortet P."/>
            <person name="Marechal E."/>
            <person name="Cagnac O."/>
            <person name="Amato A."/>
        </authorList>
    </citation>
    <scope>NUCLEOTIDE SEQUENCE [LARGE SCALE GENOMIC DNA]</scope>
</reference>
<dbReference type="InParanoid" id="A0A2R5GG19"/>
<keyword evidence="2" id="KW-1185">Reference proteome</keyword>
<gene>
    <name evidence="1" type="ORF">FCC1311_060762</name>
</gene>
<dbReference type="AlphaFoldDB" id="A0A2R5GG19"/>
<proteinExistence type="predicted"/>
<protein>
    <submittedName>
        <fullName evidence="1">Uncharacterized protein</fullName>
    </submittedName>
</protein>
<sequence length="298" mass="33336">MRKHLKDWNIPLIGIYCDAIDSDCFLPPRYVRTSAEDKDHGDAHRARLSQALSGALDELEWAHFVPCLQPVSDLLCKDFLVRGDGAILVPKHVFDRWDLVEPQALEEWISAGSQASRVSEKAVQENLLALERASGEFSRVQLGEVLVSHLRQGLLSPFAAARRLRGSQSSLVDRLLFSRECEVLRAYRAFKESIGKFDLSPPWTMGTGAPIQLLRVSHGASLPGDLEDGASADHTWNIIQKRILEDGVIWNEAANARYWVDQLVDWSAKPEIGLYLVLRWAAKHIIVRSGAAAQRPDT</sequence>
<organism evidence="1 2">
    <name type="scientific">Hondaea fermentalgiana</name>
    <dbReference type="NCBI Taxonomy" id="2315210"/>
    <lineage>
        <taxon>Eukaryota</taxon>
        <taxon>Sar</taxon>
        <taxon>Stramenopiles</taxon>
        <taxon>Bigyra</taxon>
        <taxon>Labyrinthulomycetes</taxon>
        <taxon>Thraustochytrida</taxon>
        <taxon>Thraustochytriidae</taxon>
        <taxon>Hondaea</taxon>
    </lineage>
</organism>
<evidence type="ECO:0000313" key="1">
    <source>
        <dbReference type="EMBL" id="GBG29856.1"/>
    </source>
</evidence>